<dbReference type="AlphaFoldDB" id="A0A0F9FWV1"/>
<gene>
    <name evidence="1" type="ORF">LCGC14_1900240</name>
</gene>
<organism evidence="1">
    <name type="scientific">marine sediment metagenome</name>
    <dbReference type="NCBI Taxonomy" id="412755"/>
    <lineage>
        <taxon>unclassified sequences</taxon>
        <taxon>metagenomes</taxon>
        <taxon>ecological metagenomes</taxon>
    </lineage>
</organism>
<proteinExistence type="predicted"/>
<dbReference type="EMBL" id="LAZR01019888">
    <property type="protein sequence ID" value="KKL90884.1"/>
    <property type="molecule type" value="Genomic_DNA"/>
</dbReference>
<name>A0A0F9FWV1_9ZZZZ</name>
<evidence type="ECO:0000313" key="1">
    <source>
        <dbReference type="EMBL" id="KKL90884.1"/>
    </source>
</evidence>
<accession>A0A0F9FWV1</accession>
<protein>
    <submittedName>
        <fullName evidence="1">Uncharacterized protein</fullName>
    </submittedName>
</protein>
<sequence>MGRSLLEQRIIEEVRKYIPSVRKHIEENTFDQRYVIFPCYVDGCFDQLEYDTEEERFTRISYLKGKSGTGVSIEGDEFSAHFDFEDIEHKEIDLTGIEL</sequence>
<reference evidence="1" key="1">
    <citation type="journal article" date="2015" name="Nature">
        <title>Complex archaea that bridge the gap between prokaryotes and eukaryotes.</title>
        <authorList>
            <person name="Spang A."/>
            <person name="Saw J.H."/>
            <person name="Jorgensen S.L."/>
            <person name="Zaremba-Niedzwiedzka K."/>
            <person name="Martijn J."/>
            <person name="Lind A.E."/>
            <person name="van Eijk R."/>
            <person name="Schleper C."/>
            <person name="Guy L."/>
            <person name="Ettema T.J."/>
        </authorList>
    </citation>
    <scope>NUCLEOTIDE SEQUENCE</scope>
</reference>
<comment type="caution">
    <text evidence="1">The sequence shown here is derived from an EMBL/GenBank/DDBJ whole genome shotgun (WGS) entry which is preliminary data.</text>
</comment>